<name>A0A564YUJ8_HYMDI</name>
<proteinExistence type="predicted"/>
<feature type="non-terminal residue" evidence="1">
    <location>
        <position position="1"/>
    </location>
</feature>
<evidence type="ECO:0000313" key="2">
    <source>
        <dbReference type="Proteomes" id="UP000321570"/>
    </source>
</evidence>
<gene>
    <name evidence="1" type="ORF">WMSIL1_LOCUS9190</name>
</gene>
<sequence>GFTRLIESRALELTTGSASVTGRVENKRGIRAETSSTNQQARSLQPSLVFYLMTKLLTHKTRK</sequence>
<accession>A0A564YUJ8</accession>
<keyword evidence="2" id="KW-1185">Reference proteome</keyword>
<reference evidence="1 2" key="1">
    <citation type="submission" date="2019-07" db="EMBL/GenBank/DDBJ databases">
        <authorList>
            <person name="Jastrzebski P J."/>
            <person name="Paukszto L."/>
            <person name="Jastrzebski P J."/>
        </authorList>
    </citation>
    <scope>NUCLEOTIDE SEQUENCE [LARGE SCALE GENOMIC DNA]</scope>
    <source>
        <strain evidence="1 2">WMS-il1</strain>
    </source>
</reference>
<dbReference type="Proteomes" id="UP000321570">
    <property type="component" value="Unassembled WGS sequence"/>
</dbReference>
<dbReference type="AlphaFoldDB" id="A0A564YUJ8"/>
<dbReference type="EMBL" id="CABIJS010000355">
    <property type="protein sequence ID" value="VUZ50244.1"/>
    <property type="molecule type" value="Genomic_DNA"/>
</dbReference>
<protein>
    <submittedName>
        <fullName evidence="1">Uncharacterized protein</fullName>
    </submittedName>
</protein>
<evidence type="ECO:0000313" key="1">
    <source>
        <dbReference type="EMBL" id="VUZ50244.1"/>
    </source>
</evidence>
<organism evidence="1 2">
    <name type="scientific">Hymenolepis diminuta</name>
    <name type="common">Rat tapeworm</name>
    <dbReference type="NCBI Taxonomy" id="6216"/>
    <lineage>
        <taxon>Eukaryota</taxon>
        <taxon>Metazoa</taxon>
        <taxon>Spiralia</taxon>
        <taxon>Lophotrochozoa</taxon>
        <taxon>Platyhelminthes</taxon>
        <taxon>Cestoda</taxon>
        <taxon>Eucestoda</taxon>
        <taxon>Cyclophyllidea</taxon>
        <taxon>Hymenolepididae</taxon>
        <taxon>Hymenolepis</taxon>
    </lineage>
</organism>